<dbReference type="PANTHER" id="PTHR11552">
    <property type="entry name" value="GLUCOSE-METHANOL-CHOLINE GMC OXIDOREDUCTASE"/>
    <property type="match status" value="1"/>
</dbReference>
<dbReference type="InterPro" id="IPR000172">
    <property type="entry name" value="GMC_OxRdtase_N"/>
</dbReference>
<keyword evidence="8" id="KW-1185">Reference proteome</keyword>
<evidence type="ECO:0000256" key="3">
    <source>
        <dbReference type="PIRSR" id="PIRSR000137-2"/>
    </source>
</evidence>
<dbReference type="PROSITE" id="PS00623">
    <property type="entry name" value="GMC_OXRED_1"/>
    <property type="match status" value="1"/>
</dbReference>
<keyword evidence="3 4" id="KW-0274">FAD</keyword>
<reference evidence="8" key="1">
    <citation type="journal article" date="2011" name="Science">
        <title>The plant cell wall-decomposing machinery underlies the functional diversity of forest fungi.</title>
        <authorList>
            <person name="Eastwood D.C."/>
            <person name="Floudas D."/>
            <person name="Binder M."/>
            <person name="Majcherczyk A."/>
            <person name="Schneider P."/>
            <person name="Aerts A."/>
            <person name="Asiegbu F.O."/>
            <person name="Baker S.E."/>
            <person name="Barry K."/>
            <person name="Bendiksby M."/>
            <person name="Blumentritt M."/>
            <person name="Coutinho P.M."/>
            <person name="Cullen D."/>
            <person name="de Vries R.P."/>
            <person name="Gathman A."/>
            <person name="Goodell B."/>
            <person name="Henrissat B."/>
            <person name="Ihrmark K."/>
            <person name="Kauserud H."/>
            <person name="Kohler A."/>
            <person name="LaButti K."/>
            <person name="Lapidus A."/>
            <person name="Lavin J.L."/>
            <person name="Lee Y.-H."/>
            <person name="Lindquist E."/>
            <person name="Lilly W."/>
            <person name="Lucas S."/>
            <person name="Morin E."/>
            <person name="Murat C."/>
            <person name="Oguiza J.A."/>
            <person name="Park J."/>
            <person name="Pisabarro A.G."/>
            <person name="Riley R."/>
            <person name="Rosling A."/>
            <person name="Salamov A."/>
            <person name="Schmidt O."/>
            <person name="Schmutz J."/>
            <person name="Skrede I."/>
            <person name="Stenlid J."/>
            <person name="Wiebenga A."/>
            <person name="Xie X."/>
            <person name="Kuees U."/>
            <person name="Hibbett D.S."/>
            <person name="Hoffmeister D."/>
            <person name="Hoegberg N."/>
            <person name="Martin F."/>
            <person name="Grigoriev I.V."/>
            <person name="Watkinson S.C."/>
        </authorList>
    </citation>
    <scope>NUCLEOTIDE SEQUENCE [LARGE SCALE GENOMIC DNA]</scope>
    <source>
        <strain evidence="8">strain S7.3</strain>
    </source>
</reference>
<dbReference type="STRING" id="936435.F8PVI0"/>
<dbReference type="OrthoDB" id="269227at2759"/>
<feature type="binding site" evidence="3">
    <location>
        <position position="235"/>
    </location>
    <ligand>
        <name>FAD</name>
        <dbReference type="ChEBI" id="CHEBI:57692"/>
    </ligand>
</feature>
<dbReference type="SUPFAM" id="SSF54373">
    <property type="entry name" value="FAD-linked reductases, C-terminal domain"/>
    <property type="match status" value="1"/>
</dbReference>
<dbReference type="SUPFAM" id="SSF51905">
    <property type="entry name" value="FAD/NAD(P)-binding domain"/>
    <property type="match status" value="1"/>
</dbReference>
<dbReference type="InterPro" id="IPR012132">
    <property type="entry name" value="GMC_OxRdtase"/>
</dbReference>
<evidence type="ECO:0000256" key="1">
    <source>
        <dbReference type="ARBA" id="ARBA00001974"/>
    </source>
</evidence>
<dbReference type="PANTHER" id="PTHR11552:SF78">
    <property type="entry name" value="GLUCOSE-METHANOL-CHOLINE OXIDOREDUCTASE N-TERMINAL DOMAIN-CONTAINING PROTEIN"/>
    <property type="match status" value="1"/>
</dbReference>
<dbReference type="Gene3D" id="3.30.560.10">
    <property type="entry name" value="Glucose Oxidase, domain 3"/>
    <property type="match status" value="1"/>
</dbReference>
<evidence type="ECO:0000313" key="7">
    <source>
        <dbReference type="EMBL" id="EGN99533.1"/>
    </source>
</evidence>
<keyword evidence="4" id="KW-0285">Flavoprotein</keyword>
<proteinExistence type="inferred from homology"/>
<feature type="binding site" evidence="3">
    <location>
        <begin position="18"/>
        <end position="19"/>
    </location>
    <ligand>
        <name>FAD</name>
        <dbReference type="ChEBI" id="CHEBI:57692"/>
    </ligand>
</feature>
<dbReference type="InParanoid" id="F8PVI0"/>
<protein>
    <recommendedName>
        <fullName evidence="5 6">Glucose-methanol-choline oxidoreductase N-terminal domain-containing protein</fullName>
    </recommendedName>
</protein>
<dbReference type="AlphaFoldDB" id="F8PVI0"/>
<gene>
    <name evidence="7" type="ORF">SERLA73DRAFT_53446</name>
</gene>
<dbReference type="EMBL" id="GL945479">
    <property type="protein sequence ID" value="EGN99533.1"/>
    <property type="molecule type" value="Genomic_DNA"/>
</dbReference>
<dbReference type="InterPro" id="IPR036188">
    <property type="entry name" value="FAD/NAD-bd_sf"/>
</dbReference>
<dbReference type="HOGENOM" id="CLU_002865_5_1_1"/>
<evidence type="ECO:0000313" key="8">
    <source>
        <dbReference type="Proteomes" id="UP000008063"/>
    </source>
</evidence>
<dbReference type="GO" id="GO:0016614">
    <property type="term" value="F:oxidoreductase activity, acting on CH-OH group of donors"/>
    <property type="evidence" value="ECO:0007669"/>
    <property type="project" value="InterPro"/>
</dbReference>
<accession>F8PVI0</accession>
<dbReference type="Pfam" id="PF05199">
    <property type="entry name" value="GMC_oxred_C"/>
    <property type="match status" value="1"/>
</dbReference>
<comment type="similarity">
    <text evidence="2 4">Belongs to the GMC oxidoreductase family.</text>
</comment>
<dbReference type="GO" id="GO:0050660">
    <property type="term" value="F:flavin adenine dinucleotide binding"/>
    <property type="evidence" value="ECO:0007669"/>
    <property type="project" value="InterPro"/>
</dbReference>
<dbReference type="Gene3D" id="3.50.50.60">
    <property type="entry name" value="FAD/NAD(P)-binding domain"/>
    <property type="match status" value="1"/>
</dbReference>
<dbReference type="PROSITE" id="PS00624">
    <property type="entry name" value="GMC_OXRED_2"/>
    <property type="match status" value="1"/>
</dbReference>
<evidence type="ECO:0000259" key="5">
    <source>
        <dbReference type="PROSITE" id="PS00623"/>
    </source>
</evidence>
<evidence type="ECO:0000256" key="2">
    <source>
        <dbReference type="ARBA" id="ARBA00010790"/>
    </source>
</evidence>
<dbReference type="eggNOG" id="KOG1238">
    <property type="taxonomic scope" value="Eukaryota"/>
</dbReference>
<evidence type="ECO:0000259" key="6">
    <source>
        <dbReference type="PROSITE" id="PS00624"/>
    </source>
</evidence>
<dbReference type="OMA" id="ENHIQPA"/>
<dbReference type="Proteomes" id="UP000008063">
    <property type="component" value="Unassembled WGS sequence"/>
</dbReference>
<evidence type="ECO:0000256" key="4">
    <source>
        <dbReference type="RuleBase" id="RU003968"/>
    </source>
</evidence>
<organism evidence="8">
    <name type="scientific">Serpula lacrymans var. lacrymans (strain S7.3)</name>
    <name type="common">Dry rot fungus</name>
    <dbReference type="NCBI Taxonomy" id="936435"/>
    <lineage>
        <taxon>Eukaryota</taxon>
        <taxon>Fungi</taxon>
        <taxon>Dikarya</taxon>
        <taxon>Basidiomycota</taxon>
        <taxon>Agaricomycotina</taxon>
        <taxon>Agaricomycetes</taxon>
        <taxon>Agaricomycetidae</taxon>
        <taxon>Boletales</taxon>
        <taxon>Coniophorineae</taxon>
        <taxon>Serpulaceae</taxon>
        <taxon>Serpula</taxon>
    </lineage>
</organism>
<name>F8PVI0_SERL3</name>
<sequence>MSPQSHNEYDIIFAGGGTTACIVAGRLAAADPNLRILILEAGPHTKDVDKHTQPARYLSNIKTQTNSETTWFHKAEPSPYLDGRALGIHCGRCVGGGSNVNFMMYTRASVSDYDEWEKNHHNPGWSSKDLIPLMKKSETYQVKPGEPTHGYSGPLKVSYGGLFTNVGKQCLEAALGYDKGRVAAEDSNDLSTCNAYNGRSEWIDGETGKRSDTAHCYIYNQEGNKNMHVLAGKVVKRVVIENGRAVGVEYTDDLITNPDGDQMTHLARASRLVVVSGGAFGSPAILERSGIGAKEVLYKHGVEQIVNLPCVGENYQDHPVTFPVFLAGNDAQTLDLIYRGDEDSITKHVAQWKSKGNGILAHNGYDIAIKLRPNAAELKELGPGFEARWKANFEDKPDKPAVLIVPCSGFIGDHSDIPKREYIGACYYICYPSSIGRVHIGSGQDPNAPPEFHSGFLEDPRDIAAFRLAYKKVREIVRRIPLYRGEYQPRQPVFPEGSAAACKEVEGPVPIDAPDIVYTPEDDKAIEMFHRQMAGSARHSLGTCAMKPRENGGVVDPRLNVYGVERLKVVDLSIVPSNIASNTYSTAVVIGEKAAMLIAEDLGIKGV</sequence>
<feature type="domain" description="Glucose-methanol-choline oxidoreductase N-terminal" evidence="6">
    <location>
        <begin position="278"/>
        <end position="292"/>
    </location>
</feature>
<dbReference type="InterPro" id="IPR007867">
    <property type="entry name" value="GMC_OxRtase_C"/>
</dbReference>
<dbReference type="Pfam" id="PF00732">
    <property type="entry name" value="GMC_oxred_N"/>
    <property type="match status" value="1"/>
</dbReference>
<comment type="cofactor">
    <cofactor evidence="1 3">
        <name>FAD</name>
        <dbReference type="ChEBI" id="CHEBI:57692"/>
    </cofactor>
</comment>
<feature type="domain" description="Glucose-methanol-choline oxidoreductase N-terminal" evidence="5">
    <location>
        <begin position="91"/>
        <end position="114"/>
    </location>
</feature>
<dbReference type="PIRSF" id="PIRSF000137">
    <property type="entry name" value="Alcohol_oxidase"/>
    <property type="match status" value="1"/>
</dbReference>